<reference evidence="2" key="1">
    <citation type="journal article" date="2020" name="Stud. Mycol.">
        <title>101 Dothideomycetes genomes: a test case for predicting lifestyles and emergence of pathogens.</title>
        <authorList>
            <person name="Haridas S."/>
            <person name="Albert R."/>
            <person name="Binder M."/>
            <person name="Bloem J."/>
            <person name="Labutti K."/>
            <person name="Salamov A."/>
            <person name="Andreopoulos B."/>
            <person name="Baker S."/>
            <person name="Barry K."/>
            <person name="Bills G."/>
            <person name="Bluhm B."/>
            <person name="Cannon C."/>
            <person name="Castanera R."/>
            <person name="Culley D."/>
            <person name="Daum C."/>
            <person name="Ezra D."/>
            <person name="Gonzalez J."/>
            <person name="Henrissat B."/>
            <person name="Kuo A."/>
            <person name="Liang C."/>
            <person name="Lipzen A."/>
            <person name="Lutzoni F."/>
            <person name="Magnuson J."/>
            <person name="Mondo S."/>
            <person name="Nolan M."/>
            <person name="Ohm R."/>
            <person name="Pangilinan J."/>
            <person name="Park H.-J."/>
            <person name="Ramirez L."/>
            <person name="Alfaro M."/>
            <person name="Sun H."/>
            <person name="Tritt A."/>
            <person name="Yoshinaga Y."/>
            <person name="Zwiers L.-H."/>
            <person name="Turgeon B."/>
            <person name="Goodwin S."/>
            <person name="Spatafora J."/>
            <person name="Crous P."/>
            <person name="Grigoriev I."/>
        </authorList>
    </citation>
    <scope>NUCLEOTIDE SEQUENCE</scope>
    <source>
        <strain evidence="2">Tuck. ex Michener</strain>
    </source>
</reference>
<keyword evidence="3" id="KW-1185">Reference proteome</keyword>
<dbReference type="EMBL" id="ML991873">
    <property type="protein sequence ID" value="KAF2229149.1"/>
    <property type="molecule type" value="Genomic_DNA"/>
</dbReference>
<dbReference type="PANTHER" id="PTHR45458">
    <property type="entry name" value="SHORT-CHAIN DEHYDROGENASE/REDUCTASE SDR"/>
    <property type="match status" value="1"/>
</dbReference>
<evidence type="ECO:0000313" key="3">
    <source>
        <dbReference type="Proteomes" id="UP000800092"/>
    </source>
</evidence>
<dbReference type="SUPFAM" id="SSF51735">
    <property type="entry name" value="NAD(P)-binding Rossmann-fold domains"/>
    <property type="match status" value="1"/>
</dbReference>
<sequence>MATSLIPDVLYGNQASTTWLIVGASRGIGLEFVRQLLRREERILATVRDPNAWHASGLWSQVGSDHGRCQMFVCDVLSEASITNFVAEIAAIPGLKLDYVVINAGVLRYPNRATELSFEEFAFHLHTNTIGPIITAQKLLKTAIPIGTIVFMSSDSGSAQLFREMEDGFAAYAASKAALNQMLRHMAAELKRNDDDTIILAMHPGEVATEMSNIDVAWQVDGIITPEQSVASMINVIQSKGLQHSGTFWTWENRLYPW</sequence>
<organism evidence="2 3">
    <name type="scientific">Viridothelium virens</name>
    <name type="common">Speckled blister lichen</name>
    <name type="synonym">Trypethelium virens</name>
    <dbReference type="NCBI Taxonomy" id="1048519"/>
    <lineage>
        <taxon>Eukaryota</taxon>
        <taxon>Fungi</taxon>
        <taxon>Dikarya</taxon>
        <taxon>Ascomycota</taxon>
        <taxon>Pezizomycotina</taxon>
        <taxon>Dothideomycetes</taxon>
        <taxon>Dothideomycetes incertae sedis</taxon>
        <taxon>Trypetheliales</taxon>
        <taxon>Trypetheliaceae</taxon>
        <taxon>Viridothelium</taxon>
    </lineage>
</organism>
<dbReference type="InterPro" id="IPR052184">
    <property type="entry name" value="SDR_enzymes"/>
</dbReference>
<dbReference type="PROSITE" id="PS00061">
    <property type="entry name" value="ADH_SHORT"/>
    <property type="match status" value="1"/>
</dbReference>
<dbReference type="InterPro" id="IPR020904">
    <property type="entry name" value="Sc_DH/Rdtase_CS"/>
</dbReference>
<dbReference type="OrthoDB" id="5296at2759"/>
<dbReference type="Pfam" id="PF00106">
    <property type="entry name" value="adh_short"/>
    <property type="match status" value="1"/>
</dbReference>
<dbReference type="PANTHER" id="PTHR45458:SF1">
    <property type="entry name" value="SHORT CHAIN DEHYDROGENASE"/>
    <property type="match status" value="1"/>
</dbReference>
<evidence type="ECO:0000256" key="1">
    <source>
        <dbReference type="ARBA" id="ARBA00022857"/>
    </source>
</evidence>
<dbReference type="PRINTS" id="PR00081">
    <property type="entry name" value="GDHRDH"/>
</dbReference>
<accession>A0A6A6GU49</accession>
<keyword evidence="1" id="KW-0521">NADP</keyword>
<name>A0A6A6GU49_VIRVR</name>
<evidence type="ECO:0000313" key="2">
    <source>
        <dbReference type="EMBL" id="KAF2229149.1"/>
    </source>
</evidence>
<dbReference type="InterPro" id="IPR002347">
    <property type="entry name" value="SDR_fam"/>
</dbReference>
<dbReference type="Gene3D" id="3.40.50.720">
    <property type="entry name" value="NAD(P)-binding Rossmann-like Domain"/>
    <property type="match status" value="1"/>
</dbReference>
<dbReference type="InterPro" id="IPR036291">
    <property type="entry name" value="NAD(P)-bd_dom_sf"/>
</dbReference>
<protein>
    <submittedName>
        <fullName evidence="2">NAD(P)-binding protein</fullName>
    </submittedName>
</protein>
<proteinExistence type="predicted"/>
<dbReference type="AlphaFoldDB" id="A0A6A6GU49"/>
<dbReference type="Proteomes" id="UP000800092">
    <property type="component" value="Unassembled WGS sequence"/>
</dbReference>
<gene>
    <name evidence="2" type="ORF">EV356DRAFT_581045</name>
</gene>
<dbReference type="GO" id="GO:0016616">
    <property type="term" value="F:oxidoreductase activity, acting on the CH-OH group of donors, NAD or NADP as acceptor"/>
    <property type="evidence" value="ECO:0007669"/>
    <property type="project" value="TreeGrafter"/>
</dbReference>